<reference evidence="4" key="2">
    <citation type="journal article" date="2018" name="Nat. Microbiol.">
        <title>Leveraging single-cell genomics to expand the fungal tree of life.</title>
        <authorList>
            <person name="Ahrendt S.R."/>
            <person name="Quandt C.A."/>
            <person name="Ciobanu D."/>
            <person name="Clum A."/>
            <person name="Salamov A."/>
            <person name="Andreopoulos B."/>
            <person name="Cheng J.F."/>
            <person name="Woyke T."/>
            <person name="Pelin A."/>
            <person name="Henrissat B."/>
            <person name="Reynolds N.K."/>
            <person name="Benny G.L."/>
            <person name="Smith M.E."/>
            <person name="James T.Y."/>
            <person name="Grigoriev I.V."/>
        </authorList>
    </citation>
    <scope>NUCLEOTIDE SEQUENCE [LARGE SCALE GENOMIC DNA]</scope>
    <source>
        <strain evidence="4">CSF55</strain>
    </source>
</reference>
<evidence type="ECO:0000313" key="1">
    <source>
        <dbReference type="EMBL" id="EPZ33701.1"/>
    </source>
</evidence>
<evidence type="ECO:0000313" key="3">
    <source>
        <dbReference type="Proteomes" id="UP000030755"/>
    </source>
</evidence>
<reference evidence="1 3" key="1">
    <citation type="journal article" date="2013" name="Curr. Biol.">
        <title>Shared signatures of parasitism and phylogenomics unite Cryptomycota and microsporidia.</title>
        <authorList>
            <person name="James T.Y."/>
            <person name="Pelin A."/>
            <person name="Bonen L."/>
            <person name="Ahrendt S."/>
            <person name="Sain D."/>
            <person name="Corradi N."/>
            <person name="Stajich J.E."/>
        </authorList>
    </citation>
    <scope>NUCLEOTIDE SEQUENCE [LARGE SCALE GENOMIC DNA]</scope>
    <source>
        <strain evidence="1">CSF55</strain>
        <strain evidence="1">CSF55</strain>
    </source>
</reference>
<reference evidence="2" key="3">
    <citation type="submission" date="2018-08" db="EMBL/GenBank/DDBJ databases">
        <title>Leveraging single-cell genomics to expand the Fungal Tree of Life.</title>
        <authorList>
            <consortium name="DOE Joint Genome Institute"/>
            <person name="Ahrendt S.R."/>
            <person name="Quandt C.A."/>
            <person name="Ciobanu D."/>
            <person name="Clum A."/>
            <person name="Salamov A."/>
            <person name="Andreopoulos B."/>
            <person name="Cheng J.-F."/>
            <person name="Woyke T."/>
            <person name="Pelin A."/>
            <person name="Henrissat B."/>
            <person name="Reynolds N."/>
            <person name="Benny G.L."/>
            <person name="Smith M.E."/>
            <person name="James T.Y."/>
            <person name="Grigoriev I.V."/>
        </authorList>
    </citation>
    <scope>NUCLEOTIDE SEQUENCE</scope>
    <source>
        <strain evidence="2">CSF55</strain>
    </source>
</reference>
<dbReference type="EMBL" id="KE561047">
    <property type="protein sequence ID" value="EPZ33701.1"/>
    <property type="molecule type" value="Genomic_DNA"/>
</dbReference>
<evidence type="ECO:0000313" key="4">
    <source>
        <dbReference type="Proteomes" id="UP000281549"/>
    </source>
</evidence>
<dbReference type="AlphaFoldDB" id="A0A075ATT2"/>
<dbReference type="EMBL" id="ML005260">
    <property type="protein sequence ID" value="RKP19254.1"/>
    <property type="molecule type" value="Genomic_DNA"/>
</dbReference>
<organism evidence="1 3">
    <name type="scientific">Rozella allomycis (strain CSF55)</name>
    <dbReference type="NCBI Taxonomy" id="988480"/>
    <lineage>
        <taxon>Eukaryota</taxon>
        <taxon>Fungi</taxon>
        <taxon>Fungi incertae sedis</taxon>
        <taxon>Cryptomycota</taxon>
        <taxon>Cryptomycota incertae sedis</taxon>
        <taxon>Rozella</taxon>
    </lineage>
</organism>
<proteinExistence type="predicted"/>
<keyword evidence="3" id="KW-1185">Reference proteome</keyword>
<sequence length="208" mass="23603">MLGQAMEDIMNTPSHAMLTDDIDHTDESFTNFEAMTKNLQKRSSKLEKQALIMRRHENAMKIMKRIMVELETSSKCMDNKKATGLVETLKAVVILHEDEDKVDPMVQKQAFEMLKEAYGFDGAHHSSEKKAVDNLRHLVKFTHFLHDRIKEAVNILKECGVQLSPNDFDLGDSYGDLSLGIDEEPITDPLNQTTEEYDGDVLAGFDDI</sequence>
<gene>
    <name evidence="1" type="ORF">O9G_000477</name>
    <name evidence="2" type="ORF">ROZALSC1DRAFT_29129</name>
</gene>
<protein>
    <submittedName>
        <fullName evidence="1">Uncharacterized protein</fullName>
    </submittedName>
</protein>
<name>A0A075ATT2_ROZAC</name>
<accession>A0A075ATT2</accession>
<dbReference type="Proteomes" id="UP000030755">
    <property type="component" value="Unassembled WGS sequence"/>
</dbReference>
<evidence type="ECO:0000313" key="2">
    <source>
        <dbReference type="EMBL" id="RKP19254.1"/>
    </source>
</evidence>
<dbReference type="HOGENOM" id="CLU_1321565_0_0_1"/>
<dbReference type="Proteomes" id="UP000281549">
    <property type="component" value="Unassembled WGS sequence"/>
</dbReference>